<proteinExistence type="predicted"/>
<gene>
    <name evidence="2" type="ORF">LHA26_19890</name>
</gene>
<feature type="region of interest" description="Disordered" evidence="1">
    <location>
        <begin position="107"/>
        <end position="131"/>
    </location>
</feature>
<evidence type="ECO:0000313" key="3">
    <source>
        <dbReference type="Proteomes" id="UP001056937"/>
    </source>
</evidence>
<accession>A0ABY4XE63</accession>
<name>A0ABY4XE63_9SPHN</name>
<sequence>MTDPMPEDRMDAPDRLRVQALVQVNLALRDEARPVPPDKKRWVYGFNPQGEGHGFPELWVPRPLMFWSCVLRGGWEEGPEQLNDPGLSLAPWPNAEQAIRAYLQAPKNPAGASSTAGQVRSDDMTGGVIPQRTTSASTSRFIVTCA</sequence>
<keyword evidence="3" id="KW-1185">Reference proteome</keyword>
<dbReference type="EMBL" id="CP084933">
    <property type="protein sequence ID" value="USI75242.1"/>
    <property type="molecule type" value="Genomic_DNA"/>
</dbReference>
<evidence type="ECO:0000313" key="2">
    <source>
        <dbReference type="EMBL" id="USI75242.1"/>
    </source>
</evidence>
<organism evidence="2 3">
    <name type="scientific">Sphingomonas morindae</name>
    <dbReference type="NCBI Taxonomy" id="1541170"/>
    <lineage>
        <taxon>Bacteria</taxon>
        <taxon>Pseudomonadati</taxon>
        <taxon>Pseudomonadota</taxon>
        <taxon>Alphaproteobacteria</taxon>
        <taxon>Sphingomonadales</taxon>
        <taxon>Sphingomonadaceae</taxon>
        <taxon>Sphingomonas</taxon>
    </lineage>
</organism>
<keyword evidence="2" id="KW-0614">Plasmid</keyword>
<geneLocation type="plasmid" evidence="2 3">
    <name>p2</name>
</geneLocation>
<reference evidence="2" key="1">
    <citation type="journal article" date="2022" name="Toxins">
        <title>Genomic Analysis of Sphingopyxis sp. USTB-05 for Biodegrading Cyanobacterial Hepatotoxins.</title>
        <authorList>
            <person name="Liu C."/>
            <person name="Xu Q."/>
            <person name="Zhao Z."/>
            <person name="Zhang H."/>
            <person name="Liu X."/>
            <person name="Yin C."/>
            <person name="Liu Y."/>
            <person name="Yan H."/>
        </authorList>
    </citation>
    <scope>NUCLEOTIDE SEQUENCE</scope>
    <source>
        <strain evidence="2">NBD5</strain>
    </source>
</reference>
<evidence type="ECO:0000256" key="1">
    <source>
        <dbReference type="SAM" id="MobiDB-lite"/>
    </source>
</evidence>
<protein>
    <submittedName>
        <fullName evidence="2">Uncharacterized protein</fullName>
    </submittedName>
</protein>
<dbReference type="Proteomes" id="UP001056937">
    <property type="component" value="Plasmid p2"/>
</dbReference>
<dbReference type="RefSeq" id="WP_252169049.1">
    <property type="nucleotide sequence ID" value="NZ_CP084933.1"/>
</dbReference>